<keyword evidence="17 21" id="KW-0175">Coiled coil</keyword>
<dbReference type="FunFam" id="2.40.50.140:FF:000167">
    <property type="entry name" value="Minichromosome maintenance 10 replication initiation factor"/>
    <property type="match status" value="1"/>
</dbReference>
<evidence type="ECO:0000256" key="12">
    <source>
        <dbReference type="ARBA" id="ARBA00022753"/>
    </source>
</evidence>
<dbReference type="FunFam" id="1.20.5.990:FF:000002">
    <property type="entry name" value="Optineurin"/>
    <property type="match status" value="1"/>
</dbReference>
<evidence type="ECO:0000256" key="19">
    <source>
        <dbReference type="ARBA" id="ARBA00023242"/>
    </source>
</evidence>
<feature type="region of interest" description="Disordered" evidence="22">
    <location>
        <begin position="541"/>
        <end position="701"/>
    </location>
</feature>
<gene>
    <name evidence="24" type="primary">Mcm10</name>
    <name evidence="24" type="ORF">GTO95_0001666</name>
</gene>
<dbReference type="GO" id="GO:0006974">
    <property type="term" value="P:DNA damage response"/>
    <property type="evidence" value="ECO:0007669"/>
    <property type="project" value="UniProtKB-KW"/>
</dbReference>
<dbReference type="Gene3D" id="1.20.5.990">
    <property type="entry name" value="Nemo cc2-lz domain - 1d5 darpin complex"/>
    <property type="match status" value="1"/>
</dbReference>
<dbReference type="GO" id="GO:0043596">
    <property type="term" value="C:nuclear replication fork"/>
    <property type="evidence" value="ECO:0007669"/>
    <property type="project" value="TreeGrafter"/>
</dbReference>
<dbReference type="PANTHER" id="PTHR13454">
    <property type="entry name" value="PROTEIN MCM10 HOMOLOG"/>
    <property type="match status" value="1"/>
</dbReference>
<reference evidence="24" key="1">
    <citation type="journal article" date="2021" name="Cell">
        <title>Tracing the genetic footprints of vertebrate landing in non-teleost ray-finned fishes.</title>
        <authorList>
            <person name="Bi X."/>
            <person name="Wang K."/>
            <person name="Yang L."/>
            <person name="Pan H."/>
            <person name="Jiang H."/>
            <person name="Wei Q."/>
            <person name="Fang M."/>
            <person name="Yu H."/>
            <person name="Zhu C."/>
            <person name="Cai Y."/>
            <person name="He Y."/>
            <person name="Gan X."/>
            <person name="Zeng H."/>
            <person name="Yu D."/>
            <person name="Zhu Y."/>
            <person name="Jiang H."/>
            <person name="Qiu Q."/>
            <person name="Yang H."/>
            <person name="Zhang Y.E."/>
            <person name="Wang W."/>
            <person name="Zhu M."/>
            <person name="He S."/>
            <person name="Zhang G."/>
        </authorList>
    </citation>
    <scope>NUCLEOTIDE SEQUENCE</scope>
    <source>
        <strain evidence="24">Allg_001</strain>
    </source>
</reference>
<evidence type="ECO:0000256" key="9">
    <source>
        <dbReference type="ARBA" id="ARBA00022490"/>
    </source>
</evidence>
<dbReference type="InterPro" id="IPR012340">
    <property type="entry name" value="NA-bd_OB-fold"/>
</dbReference>
<dbReference type="Gene3D" id="2.40.50.140">
    <property type="entry name" value="Nucleic acid-binding proteins"/>
    <property type="match status" value="1"/>
</dbReference>
<feature type="region of interest" description="Disordered" evidence="22">
    <location>
        <begin position="1127"/>
        <end position="1173"/>
    </location>
</feature>
<evidence type="ECO:0000256" key="17">
    <source>
        <dbReference type="ARBA" id="ARBA00023054"/>
    </source>
</evidence>
<evidence type="ECO:0000256" key="13">
    <source>
        <dbReference type="ARBA" id="ARBA00022763"/>
    </source>
</evidence>
<evidence type="ECO:0000256" key="15">
    <source>
        <dbReference type="ARBA" id="ARBA00022833"/>
    </source>
</evidence>
<dbReference type="GO" id="GO:0055037">
    <property type="term" value="C:recycling endosome"/>
    <property type="evidence" value="ECO:0007669"/>
    <property type="project" value="UniProtKB-SubCell"/>
</dbReference>
<organism evidence="24 25">
    <name type="scientific">Atractosteus spatula</name>
    <name type="common">Alligator gar</name>
    <name type="synonym">Lepisosteus spatula</name>
    <dbReference type="NCBI Taxonomy" id="7917"/>
    <lineage>
        <taxon>Eukaryota</taxon>
        <taxon>Metazoa</taxon>
        <taxon>Chordata</taxon>
        <taxon>Craniata</taxon>
        <taxon>Vertebrata</taxon>
        <taxon>Euteleostomi</taxon>
        <taxon>Actinopterygii</taxon>
        <taxon>Neopterygii</taxon>
        <taxon>Holostei</taxon>
        <taxon>Semionotiformes</taxon>
        <taxon>Lepisosteidae</taxon>
        <taxon>Atractosteus</taxon>
    </lineage>
</organism>
<keyword evidence="18" id="KW-0238">DNA-binding</keyword>
<keyword evidence="19" id="KW-0539">Nucleus</keyword>
<dbReference type="InterPro" id="IPR040184">
    <property type="entry name" value="Mcm10"/>
</dbReference>
<dbReference type="GO" id="GO:0048471">
    <property type="term" value="C:perinuclear region of cytoplasm"/>
    <property type="evidence" value="ECO:0007669"/>
    <property type="project" value="UniProtKB-SubCell"/>
</dbReference>
<dbReference type="GO" id="GO:0003688">
    <property type="term" value="F:DNA replication origin binding"/>
    <property type="evidence" value="ECO:0007669"/>
    <property type="project" value="TreeGrafter"/>
</dbReference>
<keyword evidence="25" id="KW-1185">Reference proteome</keyword>
<accession>A0A8J7NQH4</accession>
<dbReference type="SMART" id="SM01280">
    <property type="entry name" value="Mcm10"/>
    <property type="match status" value="1"/>
</dbReference>
<sequence length="1330" mass="149805">MASSAPMVNGEDPQGPERSRQGQANGAQATPHVGTPEETLQQMNILIKENSELKGKERWVFLKALKQTNTSMKERFEGLAAWKEKQKEEREFLEKKFLEAKNRVTALTKRNEELKKRLQQLEGNEEGICQSEMGGQSSEVEALKVMIARLQAEKSDLLAMNSELQLKLGRGLPDDAFIEIRIAKEGDLKLTKDLPSSEKDPSAAYISKSDETNARMEPEELTVSQLLQSLRHESQKVEKLELELQAYRESFGFYSVFDCTKFINHHSNKTDFCVASSTTEVENLKSQMKSLFKELQQAQCREMEQDLSTLRAQLVDKQKVQNENDKLKLQLESMQSVGKMEQRKMEEEKRKMTQLKDAYTKLFEDYNEIKKTADGNKRTEDDVIELNKKLAVAEQALAAKQLQIDEMKQDIFKKEQELETISVFKAQAEVYSSDFYAERAAREKIHEEKERLAAQLEFVKKQNSQLQEEMESLGRQSLNEMQRRHVPRGMNPHGNPPQQNAPGARGKLTVHTTTDNRAFNHGREQEDGVTALFGDVADLEEEEPTGKQFREAQAEETQDKSKQDLEAELRKMQEQMKKLQQQLEATQKTITSPPHRSLTGKQNVQPERSTSTSLERSEIKRIQESPAFSSQLNNISHFKSKQRPAHQPKAAKPANRSPPGRNVCPSSLTQPPQSSGKPSPALRSPPSGSTVPGSSTPAPQDCAVEKFSGLRLRRPRVSSTEMECKMAERRLIRLSQLPERVVRENLEDSDWVTFGVVISKVTPQSSNSGKTFSIWRLNDLRNLDIFVSLFLFGEVHKQHWKTDPGTVIGILNPNLMKPKEGSDGVCLSVDHPQKILLMGEAQDFGTCKSKKKNGDPCSQIVNLSECQFCQYHVKAQYKKMSSKRAELQSSYSGKAPNQVRRKGGSLKERLCQEGFHYGGVSSAACATALSTSVPKKPSQTTLSNLFVKGSDQIMRDAKKIAMLSNGVTGCSEDFKNLLAMPTPGALNLKRHLNHVKPKASSNGQPGAAIQSVSASQLLKQQKQHMLESRRKRAEEIQRRFMQNCGKPGVPATPTPGRPVLSPRAGAEFPTRDKTVATLQMPKLGCGLDEGQDVLFFDSSPPPAPTPSLSAAKAAALKKLRAKGAVIPKADPNAVKRKRLNTSSSEVTERVERNLASPDNEQPEAGEDEPATKKRRETLEYLQSEEFQEILRATSRHTGALKAAEIQIQEQYFEPLVKKEQMEEKMRNIRELKCRAVTCKTCKYTYFKPLDKCVDENHDYHWHDAVKRFFKCPCGQRAISLDRLPHKHCSNCGLFKWERDGMLKERSGPKIGGELLLTRGEEHQKFLTSLK</sequence>
<feature type="compositionally biased region" description="Polar residues" evidence="22">
    <location>
        <begin position="664"/>
        <end position="677"/>
    </location>
</feature>
<dbReference type="CDD" id="cd09803">
    <property type="entry name" value="UBAN"/>
    <property type="match status" value="1"/>
</dbReference>
<feature type="coiled-coil region" evidence="21">
    <location>
        <begin position="274"/>
        <end position="417"/>
    </location>
</feature>
<keyword evidence="20" id="KW-0968">Cytoplasmic vesicle</keyword>
<dbReference type="GO" id="GO:0003697">
    <property type="term" value="F:single-stranded DNA binding"/>
    <property type="evidence" value="ECO:0007669"/>
    <property type="project" value="InterPro"/>
</dbReference>
<evidence type="ECO:0000256" key="10">
    <source>
        <dbReference type="ARBA" id="ARBA00022705"/>
    </source>
</evidence>
<evidence type="ECO:0000313" key="25">
    <source>
        <dbReference type="Proteomes" id="UP000736164"/>
    </source>
</evidence>
<feature type="compositionally biased region" description="Basic and acidic residues" evidence="22">
    <location>
        <begin position="208"/>
        <end position="218"/>
    </location>
</feature>
<dbReference type="Pfam" id="PF16516">
    <property type="entry name" value="CC2-LZ"/>
    <property type="match status" value="1"/>
</dbReference>
<comment type="similarity">
    <text evidence="6">Belongs to the MCM10 family.</text>
</comment>
<feature type="non-terminal residue" evidence="24">
    <location>
        <position position="1"/>
    </location>
</feature>
<evidence type="ECO:0000256" key="2">
    <source>
        <dbReference type="ARBA" id="ARBA00004172"/>
    </source>
</evidence>
<evidence type="ECO:0000259" key="23">
    <source>
        <dbReference type="SMART" id="SM01280"/>
    </source>
</evidence>
<keyword evidence="9" id="KW-0963">Cytoplasm</keyword>
<dbReference type="Pfam" id="PF09332">
    <property type="entry name" value="Mcm10"/>
    <property type="match status" value="1"/>
</dbReference>
<feature type="non-terminal residue" evidence="24">
    <location>
        <position position="1330"/>
    </location>
</feature>
<evidence type="ECO:0000313" key="24">
    <source>
        <dbReference type="EMBL" id="MBN3316300.1"/>
    </source>
</evidence>
<evidence type="ECO:0000256" key="4">
    <source>
        <dbReference type="ARBA" id="ARBA00004556"/>
    </source>
</evidence>
<dbReference type="Gene3D" id="1.20.5.390">
    <property type="entry name" value="L1 transposable element, trimerization domain"/>
    <property type="match status" value="2"/>
</dbReference>
<dbReference type="Pfam" id="PF24863">
    <property type="entry name" value="zf-CCCH_Mcm10"/>
    <property type="match status" value="1"/>
</dbReference>
<feature type="region of interest" description="Disordered" evidence="22">
    <location>
        <begin position="1"/>
        <end position="43"/>
    </location>
</feature>
<evidence type="ECO:0000256" key="18">
    <source>
        <dbReference type="ARBA" id="ARBA00023125"/>
    </source>
</evidence>
<keyword evidence="12" id="KW-0967">Endosome</keyword>
<evidence type="ECO:0000256" key="3">
    <source>
        <dbReference type="ARBA" id="ARBA00004419"/>
    </source>
</evidence>
<evidence type="ECO:0000256" key="1">
    <source>
        <dbReference type="ARBA" id="ARBA00004123"/>
    </source>
</evidence>
<keyword evidence="10" id="KW-0235">DNA replication</keyword>
<evidence type="ECO:0000256" key="21">
    <source>
        <dbReference type="SAM" id="Coils"/>
    </source>
</evidence>
<comment type="caution">
    <text evidence="24">The sequence shown here is derived from an EMBL/GenBank/DDBJ whole genome shotgun (WGS) entry which is preliminary data.</text>
</comment>
<feature type="coiled-coil region" evidence="21">
    <location>
        <begin position="223"/>
        <end position="250"/>
    </location>
</feature>
<feature type="coiled-coil region" evidence="21">
    <location>
        <begin position="83"/>
        <end position="167"/>
    </location>
</feature>
<dbReference type="GO" id="GO:0005776">
    <property type="term" value="C:autophagosome"/>
    <property type="evidence" value="ECO:0007669"/>
    <property type="project" value="UniProtKB-SubCell"/>
</dbReference>
<evidence type="ECO:0000256" key="8">
    <source>
        <dbReference type="ARBA" id="ARBA00018548"/>
    </source>
</evidence>
<dbReference type="InterPro" id="IPR015411">
    <property type="entry name" value="Rep_factor_Mcm10_C"/>
</dbReference>
<keyword evidence="14" id="KW-0863">Zinc-finger</keyword>
<proteinExistence type="inferred from homology"/>
<feature type="compositionally biased region" description="Polar residues" evidence="22">
    <location>
        <begin position="626"/>
        <end position="637"/>
    </location>
</feature>
<dbReference type="EMBL" id="JAAWVO010028486">
    <property type="protein sequence ID" value="MBN3316300.1"/>
    <property type="molecule type" value="Genomic_DNA"/>
</dbReference>
<feature type="coiled-coil region" evidence="21">
    <location>
        <begin position="442"/>
        <end position="476"/>
    </location>
</feature>
<feature type="compositionally biased region" description="Low complexity" evidence="22">
    <location>
        <begin position="684"/>
        <end position="699"/>
    </location>
</feature>
<dbReference type="Gene3D" id="1.20.5.420">
    <property type="entry name" value="Immunoglobulin FC, subunit C"/>
    <property type="match status" value="1"/>
</dbReference>
<evidence type="ECO:0000256" key="7">
    <source>
        <dbReference type="ARBA" id="ARBA00017770"/>
    </source>
</evidence>
<name>A0A8J7NQH4_ATRSP</name>
<feature type="compositionally biased region" description="Polar residues" evidence="22">
    <location>
        <begin position="585"/>
        <end position="606"/>
    </location>
</feature>
<feature type="domain" description="Replication factor Mcm10 C-terminal" evidence="23">
    <location>
        <begin position="978"/>
        <end position="1328"/>
    </location>
</feature>
<feature type="region of interest" description="Disordered" evidence="22">
    <location>
        <begin position="1043"/>
        <end position="1065"/>
    </location>
</feature>
<evidence type="ECO:0000256" key="6">
    <source>
        <dbReference type="ARBA" id="ARBA00009679"/>
    </source>
</evidence>
<protein>
    <recommendedName>
        <fullName evidence="8">Optineurin</fullName>
    </recommendedName>
    <alternativeName>
        <fullName evidence="7">Protein MCM10 homolog</fullName>
    </alternativeName>
</protein>
<keyword evidence="11" id="KW-0479">Metal-binding</keyword>
<keyword evidence="15" id="KW-0862">Zinc</keyword>
<dbReference type="InterPro" id="IPR055065">
    <property type="entry name" value="OB_MCM10"/>
</dbReference>
<evidence type="ECO:0000256" key="20">
    <source>
        <dbReference type="ARBA" id="ARBA00023329"/>
    </source>
</evidence>
<dbReference type="GO" id="GO:0005794">
    <property type="term" value="C:Golgi apparatus"/>
    <property type="evidence" value="ECO:0007669"/>
    <property type="project" value="UniProtKB-SubCell"/>
</dbReference>
<dbReference type="GO" id="GO:0006270">
    <property type="term" value="P:DNA replication initiation"/>
    <property type="evidence" value="ECO:0007669"/>
    <property type="project" value="InterPro"/>
</dbReference>
<dbReference type="PANTHER" id="PTHR13454:SF11">
    <property type="entry name" value="PROTEIN MCM10 HOMOLOG"/>
    <property type="match status" value="1"/>
</dbReference>
<evidence type="ECO:0000256" key="16">
    <source>
        <dbReference type="ARBA" id="ARBA00023034"/>
    </source>
</evidence>
<dbReference type="Pfam" id="PF22379">
    <property type="entry name" value="OB_MCM10"/>
    <property type="match status" value="1"/>
</dbReference>
<dbReference type="Pfam" id="PF09329">
    <property type="entry name" value="zf-primase"/>
    <property type="match status" value="1"/>
</dbReference>
<dbReference type="Pfam" id="PF11577">
    <property type="entry name" value="NEMO"/>
    <property type="match status" value="1"/>
</dbReference>
<dbReference type="Proteomes" id="UP000736164">
    <property type="component" value="Unassembled WGS sequence"/>
</dbReference>
<evidence type="ECO:0000256" key="14">
    <source>
        <dbReference type="ARBA" id="ARBA00022771"/>
    </source>
</evidence>
<feature type="compositionally biased region" description="Basic and acidic residues" evidence="22">
    <location>
        <begin position="544"/>
        <end position="577"/>
    </location>
</feature>
<comment type="subcellular location">
    <subcellularLocation>
        <location evidence="4">Cytoplasm</location>
        <location evidence="4">Perinuclear region</location>
    </subcellularLocation>
    <subcellularLocation>
        <location evidence="3">Cytoplasmic vesicle</location>
        <location evidence="3">Autophagosome</location>
    </subcellularLocation>
    <subcellularLocation>
        <location evidence="5">Golgi apparatus</location>
        <location evidence="5">trans-Golgi network</location>
    </subcellularLocation>
    <subcellularLocation>
        <location evidence="1">Nucleus</location>
    </subcellularLocation>
    <subcellularLocation>
        <location evidence="2">Recycling endosome</location>
    </subcellularLocation>
</comment>
<feature type="region of interest" description="Disordered" evidence="22">
    <location>
        <begin position="485"/>
        <end position="507"/>
    </location>
</feature>
<evidence type="ECO:0000256" key="11">
    <source>
        <dbReference type="ARBA" id="ARBA00022723"/>
    </source>
</evidence>
<evidence type="ECO:0000256" key="22">
    <source>
        <dbReference type="SAM" id="MobiDB-lite"/>
    </source>
</evidence>
<feature type="region of interest" description="Disordered" evidence="22">
    <location>
        <begin position="193"/>
        <end position="218"/>
    </location>
</feature>
<evidence type="ECO:0000256" key="5">
    <source>
        <dbReference type="ARBA" id="ARBA00004601"/>
    </source>
</evidence>
<dbReference type="FunFam" id="1.20.5.390:FF:000002">
    <property type="entry name" value="NF-kappa-B essential modulator isoform X1"/>
    <property type="match status" value="1"/>
</dbReference>
<dbReference type="GO" id="GO:0008270">
    <property type="term" value="F:zinc ion binding"/>
    <property type="evidence" value="ECO:0007669"/>
    <property type="project" value="UniProtKB-KW"/>
</dbReference>
<keyword evidence="13" id="KW-0227">DNA damage</keyword>
<dbReference type="InterPro" id="IPR021063">
    <property type="entry name" value="NEMO_N"/>
</dbReference>
<keyword evidence="16" id="KW-0333">Golgi apparatus</keyword>
<dbReference type="InterPro" id="IPR015408">
    <property type="entry name" value="Znf_Mcm10/DnaG"/>
</dbReference>
<dbReference type="InterPro" id="IPR056791">
    <property type="entry name" value="Znf_Mcm10_C"/>
</dbReference>
<dbReference type="InterPro" id="IPR032419">
    <property type="entry name" value="CC2-LZ_dom"/>
</dbReference>